<dbReference type="OrthoDB" id="417891at2759"/>
<dbReference type="PRINTS" id="PR00080">
    <property type="entry name" value="SDRFAMILY"/>
</dbReference>
<evidence type="ECO:0000313" key="6">
    <source>
        <dbReference type="Proteomes" id="UP000838412"/>
    </source>
</evidence>
<dbReference type="PANTHER" id="PTHR42879:SF2">
    <property type="entry name" value="3-OXOACYL-[ACYL-CARRIER-PROTEIN] REDUCTASE FABG"/>
    <property type="match status" value="1"/>
</dbReference>
<proteinExistence type="inferred from homology"/>
<evidence type="ECO:0000256" key="2">
    <source>
        <dbReference type="ARBA" id="ARBA00012948"/>
    </source>
</evidence>
<organism evidence="5 6">
    <name type="scientific">Branchiostoma lanceolatum</name>
    <name type="common">Common lancelet</name>
    <name type="synonym">Amphioxus lanceolatum</name>
    <dbReference type="NCBI Taxonomy" id="7740"/>
    <lineage>
        <taxon>Eukaryota</taxon>
        <taxon>Metazoa</taxon>
        <taxon>Chordata</taxon>
        <taxon>Cephalochordata</taxon>
        <taxon>Leptocardii</taxon>
        <taxon>Amphioxiformes</taxon>
        <taxon>Branchiostomatidae</taxon>
        <taxon>Branchiostoma</taxon>
    </lineage>
</organism>
<evidence type="ECO:0000313" key="5">
    <source>
        <dbReference type="EMBL" id="CAH1250632.1"/>
    </source>
</evidence>
<accession>A0A8K0EH09</accession>
<dbReference type="FunFam" id="3.40.50.720:FF:000084">
    <property type="entry name" value="Short-chain dehydrogenase reductase"/>
    <property type="match status" value="1"/>
</dbReference>
<name>A0A8K0EH09_BRALA</name>
<evidence type="ECO:0000256" key="4">
    <source>
        <dbReference type="RuleBase" id="RU000363"/>
    </source>
</evidence>
<dbReference type="EC" id="1.1.1.100" evidence="2"/>
<keyword evidence="6" id="KW-1185">Reference proteome</keyword>
<dbReference type="InterPro" id="IPR002347">
    <property type="entry name" value="SDR_fam"/>
</dbReference>
<dbReference type="PRINTS" id="PR00081">
    <property type="entry name" value="GDHRDH"/>
</dbReference>
<sequence length="296" mass="32039">MAALARRSLQRLVRLQVESKGSRFIVSRHMSQGEKPLSGKSAIVTGSTSGIGLGIARALASNGCNIVFTGHKDEAGIRELHQEFTRQHKVKANYIPAELTRPSDIEKLCHETMAYYPEGVNILINAAGIQHVCPIEKFPLERWDTMMSVMLTAPFQVIKHLLPAMKAKGWGRIVNVSTVHGLVASVNKCAYVAAKHGLNGLTKVVALETAGTGVTCNSICPGWVLSTMMEQQIAQASAENGISWDEAKWLLISQKQPSMQFATIEQVAASVVYLCSPAADQMTGSCMTMDGGWTAQ</sequence>
<protein>
    <recommendedName>
        <fullName evidence="2">3-oxoacyl-[acyl-carrier-protein] reductase</fullName>
        <ecNumber evidence="2">1.1.1.100</ecNumber>
    </recommendedName>
</protein>
<dbReference type="EMBL" id="OV696703">
    <property type="protein sequence ID" value="CAH1250632.1"/>
    <property type="molecule type" value="Genomic_DNA"/>
</dbReference>
<dbReference type="Proteomes" id="UP000838412">
    <property type="component" value="Chromosome 18"/>
</dbReference>
<dbReference type="SUPFAM" id="SSF51735">
    <property type="entry name" value="NAD(P)-binding Rossmann-fold domains"/>
    <property type="match status" value="1"/>
</dbReference>
<evidence type="ECO:0000256" key="3">
    <source>
        <dbReference type="ARBA" id="ARBA00048508"/>
    </source>
</evidence>
<dbReference type="NCBIfam" id="NF009093">
    <property type="entry name" value="PRK12429.1"/>
    <property type="match status" value="1"/>
</dbReference>
<dbReference type="Pfam" id="PF00106">
    <property type="entry name" value="adh_short"/>
    <property type="match status" value="1"/>
</dbReference>
<dbReference type="InterPro" id="IPR036291">
    <property type="entry name" value="NAD(P)-bd_dom_sf"/>
</dbReference>
<dbReference type="GO" id="GO:0004316">
    <property type="term" value="F:3-oxoacyl-[acyl-carrier-protein] reductase (NADPH) activity"/>
    <property type="evidence" value="ECO:0007669"/>
    <property type="project" value="UniProtKB-EC"/>
</dbReference>
<comment type="similarity">
    <text evidence="1 4">Belongs to the short-chain dehydrogenases/reductases (SDR) family.</text>
</comment>
<reference evidence="5" key="1">
    <citation type="submission" date="2022-01" db="EMBL/GenBank/DDBJ databases">
        <authorList>
            <person name="Braso-Vives M."/>
        </authorList>
    </citation>
    <scope>NUCLEOTIDE SEQUENCE</scope>
</reference>
<dbReference type="Gene3D" id="3.40.50.720">
    <property type="entry name" value="NAD(P)-binding Rossmann-like Domain"/>
    <property type="match status" value="1"/>
</dbReference>
<dbReference type="InterPro" id="IPR050259">
    <property type="entry name" value="SDR"/>
</dbReference>
<dbReference type="AlphaFoldDB" id="A0A8K0EH09"/>
<evidence type="ECO:0000256" key="1">
    <source>
        <dbReference type="ARBA" id="ARBA00006484"/>
    </source>
</evidence>
<gene>
    <name evidence="5" type="primary">BDH2</name>
    <name evidence="5" type="ORF">BLAG_LOCUS11291</name>
</gene>
<dbReference type="PANTHER" id="PTHR42879">
    <property type="entry name" value="3-OXOACYL-(ACYL-CARRIER-PROTEIN) REDUCTASE"/>
    <property type="match status" value="1"/>
</dbReference>
<comment type="catalytic activity">
    <reaction evidence="3">
        <text>a (3R)-hydroxyacyl-[ACP] + NADP(+) = a 3-oxoacyl-[ACP] + NADPH + H(+)</text>
        <dbReference type="Rhea" id="RHEA:17397"/>
        <dbReference type="Rhea" id="RHEA-COMP:9916"/>
        <dbReference type="Rhea" id="RHEA-COMP:9945"/>
        <dbReference type="ChEBI" id="CHEBI:15378"/>
        <dbReference type="ChEBI" id="CHEBI:57783"/>
        <dbReference type="ChEBI" id="CHEBI:58349"/>
        <dbReference type="ChEBI" id="CHEBI:78776"/>
        <dbReference type="ChEBI" id="CHEBI:78827"/>
        <dbReference type="EC" id="1.1.1.100"/>
    </reaction>
</comment>